<name>A0A8B8KJP9_ABRPR</name>
<dbReference type="HAMAP" id="MF_00033">
    <property type="entry name" value="MurG"/>
    <property type="match status" value="1"/>
</dbReference>
<dbReference type="CDD" id="cd03785">
    <property type="entry name" value="GT28_MurG"/>
    <property type="match status" value="1"/>
</dbReference>
<keyword evidence="12" id="KW-1185">Reference proteome</keyword>
<keyword evidence="3" id="KW-0328">Glycosyltransferase</keyword>
<evidence type="ECO:0000256" key="2">
    <source>
        <dbReference type="ARBA" id="ARBA00022618"/>
    </source>
</evidence>
<dbReference type="SUPFAM" id="SSF53756">
    <property type="entry name" value="UDP-Glycosyltransferase/glycogen phosphorylase"/>
    <property type="match status" value="1"/>
</dbReference>
<keyword evidence="9" id="KW-0961">Cell wall biogenesis/degradation</keyword>
<evidence type="ECO:0000256" key="1">
    <source>
        <dbReference type="ARBA" id="ARBA00022475"/>
    </source>
</evidence>
<evidence type="ECO:0000256" key="3">
    <source>
        <dbReference type="ARBA" id="ARBA00022676"/>
    </source>
</evidence>
<dbReference type="GeneID" id="113856403"/>
<reference evidence="13" key="2">
    <citation type="submission" date="2025-08" db="UniProtKB">
        <authorList>
            <consortium name="RefSeq"/>
        </authorList>
    </citation>
    <scope>IDENTIFICATION</scope>
    <source>
        <tissue evidence="13">Young leaves</tissue>
    </source>
</reference>
<evidence type="ECO:0000256" key="7">
    <source>
        <dbReference type="ARBA" id="ARBA00023136"/>
    </source>
</evidence>
<dbReference type="GO" id="GO:0050511">
    <property type="term" value="F:undecaprenyldiphospho-muramoylpentapeptide beta-N-acetylglucosaminyltransferase activity"/>
    <property type="evidence" value="ECO:0007669"/>
    <property type="project" value="InterPro"/>
</dbReference>
<keyword evidence="7" id="KW-0472">Membrane</keyword>
<dbReference type="GO" id="GO:0051301">
    <property type="term" value="P:cell division"/>
    <property type="evidence" value="ECO:0007669"/>
    <property type="project" value="UniProtKB-KW"/>
</dbReference>
<dbReference type="Proteomes" id="UP000694853">
    <property type="component" value="Unplaced"/>
</dbReference>
<reference evidence="12" key="1">
    <citation type="journal article" date="2019" name="Toxins">
        <title>Detection of Abrin-Like and Prepropulchellin-Like Toxin Genes and Transcripts Using Whole Genome Sequencing and Full-Length Transcript Sequencing of Abrus precatorius.</title>
        <authorList>
            <person name="Hovde B.T."/>
            <person name="Daligault H.E."/>
            <person name="Hanschen E.R."/>
            <person name="Kunde Y.A."/>
            <person name="Johnson M.B."/>
            <person name="Starkenburg S.R."/>
            <person name="Johnson S.L."/>
        </authorList>
    </citation>
    <scope>NUCLEOTIDE SEQUENCE [LARGE SCALE GENOMIC DNA]</scope>
</reference>
<sequence length="406" mass="44386">MATTLSFSLSTPFPKFQTLPSPQQPRRVSCCLNSNHSLRVVFCGGATGSHVYPAVAIAEELKTANPTCEFLFIGTPNSMESDAISSAGYNFVSVSPPNFPHRFFVSLYQCLNHLRDFQPHVVVGTGGHVSFPVCLAAKLRGINLVIHEPNSVPALPNSVLSFFADAIFVAFNSTLDSFPRNKCVVCGNPVRLSLRNLVSKVKARSHFFAGSDSEEGKVLLVLGGSFGANAVNIAMLNLYYEMLRQDSGLYIIWQTGVEVFDEMDSLVKNHPRLHMTPFMYCMDLAYAAADLIVSRAGAMTCYEILATGKPSILIPSPNFSEGNQFRNASLMADLAGVKVITEDELDSTTLAIAIEEILRDKKKMEDMSERALKAANPNASAEIAKHILSLVNQSTKKKRNDHKVES</sequence>
<dbReference type="Pfam" id="PF03033">
    <property type="entry name" value="Glyco_transf_28"/>
    <property type="match status" value="1"/>
</dbReference>
<evidence type="ECO:0000259" key="11">
    <source>
        <dbReference type="Pfam" id="PF04101"/>
    </source>
</evidence>
<dbReference type="KEGG" id="aprc:113856403"/>
<keyword evidence="2" id="KW-0132">Cell division</keyword>
<evidence type="ECO:0000313" key="12">
    <source>
        <dbReference type="Proteomes" id="UP000694853"/>
    </source>
</evidence>
<evidence type="ECO:0000259" key="10">
    <source>
        <dbReference type="Pfam" id="PF03033"/>
    </source>
</evidence>
<proteinExistence type="inferred from homology"/>
<keyword evidence="6" id="KW-0573">Peptidoglycan synthesis</keyword>
<keyword evidence="4" id="KW-0808">Transferase</keyword>
<keyword evidence="8" id="KW-0131">Cell cycle</keyword>
<dbReference type="GO" id="GO:0008360">
    <property type="term" value="P:regulation of cell shape"/>
    <property type="evidence" value="ECO:0007669"/>
    <property type="project" value="UniProtKB-KW"/>
</dbReference>
<evidence type="ECO:0000256" key="6">
    <source>
        <dbReference type="ARBA" id="ARBA00022984"/>
    </source>
</evidence>
<dbReference type="RefSeq" id="XP_027344006.1">
    <property type="nucleotide sequence ID" value="XM_027488205.1"/>
</dbReference>
<evidence type="ECO:0000256" key="9">
    <source>
        <dbReference type="ARBA" id="ARBA00023316"/>
    </source>
</evidence>
<dbReference type="PANTHER" id="PTHR21015:SF22">
    <property type="entry name" value="GLYCOSYLTRANSFERASE"/>
    <property type="match status" value="1"/>
</dbReference>
<dbReference type="GO" id="GO:0071555">
    <property type="term" value="P:cell wall organization"/>
    <property type="evidence" value="ECO:0007669"/>
    <property type="project" value="UniProtKB-KW"/>
</dbReference>
<feature type="domain" description="Glycosyltransferase family 28 N-terminal" evidence="10">
    <location>
        <begin position="40"/>
        <end position="168"/>
    </location>
</feature>
<dbReference type="OrthoDB" id="20273at2759"/>
<feature type="domain" description="Glycosyl transferase family 28 C-terminal" evidence="11">
    <location>
        <begin position="218"/>
        <end position="378"/>
    </location>
</feature>
<protein>
    <submittedName>
        <fullName evidence="13">Uncharacterized protein LOC113856403</fullName>
    </submittedName>
</protein>
<dbReference type="Pfam" id="PF04101">
    <property type="entry name" value="Glyco_tran_28_C"/>
    <property type="match status" value="1"/>
</dbReference>
<dbReference type="InterPro" id="IPR007235">
    <property type="entry name" value="Glyco_trans_28_C"/>
</dbReference>
<keyword evidence="5" id="KW-0133">Cell shape</keyword>
<gene>
    <name evidence="13" type="primary">LOC113856403</name>
</gene>
<evidence type="ECO:0000256" key="8">
    <source>
        <dbReference type="ARBA" id="ARBA00023306"/>
    </source>
</evidence>
<dbReference type="Gene3D" id="3.40.50.2000">
    <property type="entry name" value="Glycogen Phosphorylase B"/>
    <property type="match status" value="2"/>
</dbReference>
<dbReference type="InterPro" id="IPR006009">
    <property type="entry name" value="GlcNAc_MurG"/>
</dbReference>
<evidence type="ECO:0000313" key="13">
    <source>
        <dbReference type="RefSeq" id="XP_027344006.1"/>
    </source>
</evidence>
<keyword evidence="1" id="KW-1003">Cell membrane</keyword>
<organism evidence="12 13">
    <name type="scientific">Abrus precatorius</name>
    <name type="common">Indian licorice</name>
    <name type="synonym">Glycine abrus</name>
    <dbReference type="NCBI Taxonomy" id="3816"/>
    <lineage>
        <taxon>Eukaryota</taxon>
        <taxon>Viridiplantae</taxon>
        <taxon>Streptophyta</taxon>
        <taxon>Embryophyta</taxon>
        <taxon>Tracheophyta</taxon>
        <taxon>Spermatophyta</taxon>
        <taxon>Magnoliopsida</taxon>
        <taxon>eudicotyledons</taxon>
        <taxon>Gunneridae</taxon>
        <taxon>Pentapetalae</taxon>
        <taxon>rosids</taxon>
        <taxon>fabids</taxon>
        <taxon>Fabales</taxon>
        <taxon>Fabaceae</taxon>
        <taxon>Papilionoideae</taxon>
        <taxon>50 kb inversion clade</taxon>
        <taxon>NPAAA clade</taxon>
        <taxon>indigoferoid/millettioid clade</taxon>
        <taxon>Abreae</taxon>
        <taxon>Abrus</taxon>
    </lineage>
</organism>
<dbReference type="GO" id="GO:0005975">
    <property type="term" value="P:carbohydrate metabolic process"/>
    <property type="evidence" value="ECO:0007669"/>
    <property type="project" value="InterPro"/>
</dbReference>
<evidence type="ECO:0000256" key="5">
    <source>
        <dbReference type="ARBA" id="ARBA00022960"/>
    </source>
</evidence>
<dbReference type="PANTHER" id="PTHR21015">
    <property type="entry name" value="UDP-N-ACETYLGLUCOSAMINE--N-ACETYLMURAMYL-(PENTAPEPTIDE) PYROPHOSPHORYL-UNDECAPRENOL N-ACETYLGLUCOSAMINE TRANSFERASE 1"/>
    <property type="match status" value="1"/>
</dbReference>
<dbReference type="AlphaFoldDB" id="A0A8B8KJP9"/>
<dbReference type="InterPro" id="IPR004276">
    <property type="entry name" value="GlycoTrans_28_N"/>
</dbReference>
<accession>A0A8B8KJP9</accession>
<evidence type="ECO:0000256" key="4">
    <source>
        <dbReference type="ARBA" id="ARBA00022679"/>
    </source>
</evidence>